<keyword evidence="1" id="KW-0732">Signal</keyword>
<dbReference type="InterPro" id="IPR036691">
    <property type="entry name" value="Endo/exonu/phosph_ase_sf"/>
</dbReference>
<dbReference type="AlphaFoldDB" id="A0A9X2Q8I2"/>
<dbReference type="Proteomes" id="UP001155057">
    <property type="component" value="Unassembled WGS sequence"/>
</dbReference>
<dbReference type="RefSeq" id="WP_112905099.1">
    <property type="nucleotide sequence ID" value="NZ_CALTRY010000001.1"/>
</dbReference>
<feature type="chain" id="PRO_5041156444" evidence="1">
    <location>
        <begin position="32"/>
        <end position="317"/>
    </location>
</feature>
<dbReference type="EMBL" id="JANUAE010000007">
    <property type="protein sequence ID" value="MCS3710600.1"/>
    <property type="molecule type" value="Genomic_DNA"/>
</dbReference>
<feature type="signal peptide" evidence="1">
    <location>
        <begin position="1"/>
        <end position="31"/>
    </location>
</feature>
<reference evidence="3" key="1">
    <citation type="submission" date="2022-08" db="EMBL/GenBank/DDBJ databases">
        <title>Genomic Encyclopedia of Type Strains, Phase V (KMG-V): Genome sequencing to study the core and pangenomes of soil and plant-associated prokaryotes.</title>
        <authorList>
            <person name="Whitman W."/>
        </authorList>
    </citation>
    <scope>NUCLEOTIDE SEQUENCE</scope>
    <source>
        <strain evidence="3">SP3049</strain>
    </source>
</reference>
<proteinExistence type="predicted"/>
<sequence>MPSVRPLRPDLVLALLAALAFSSLGTMGAWAQETPAPQRDRPDSLTVMTYNVLYATPDTGTVRAIEAVDPDVVALQEISEPRLRHIADELDYYFHHSDEHEANEEDTGLLSRYPISRPTRYGALLYLTVDDPIRIANVHLSPYPYEPYALRDDEMTPREAVAQARKTRSPEIKPVLDALSKSVQEDVPTFLMGDFNEPSHLDWTPAAAEAGLHLGLEVPWPTSRAVTERGFRDAFRVAHPDEVKRPGYTWTTLTGDPDEVHDRIDFIYVAGASVSVETAYTVGLRDASPTDRSVSGYPSDHRSVVTTVSLAPSPSDP</sequence>
<evidence type="ECO:0000256" key="1">
    <source>
        <dbReference type="SAM" id="SignalP"/>
    </source>
</evidence>
<dbReference type="PANTHER" id="PTHR41349">
    <property type="match status" value="1"/>
</dbReference>
<keyword evidence="3" id="KW-0255">Endonuclease</keyword>
<name>A0A9X2Q8I2_9BACT</name>
<dbReference type="SUPFAM" id="SSF56219">
    <property type="entry name" value="DNase I-like"/>
    <property type="match status" value="1"/>
</dbReference>
<evidence type="ECO:0000313" key="4">
    <source>
        <dbReference type="Proteomes" id="UP001155057"/>
    </source>
</evidence>
<dbReference type="GO" id="GO:0004519">
    <property type="term" value="F:endonuclease activity"/>
    <property type="evidence" value="ECO:0007669"/>
    <property type="project" value="UniProtKB-KW"/>
</dbReference>
<organism evidence="3 4">
    <name type="scientific">Salinibacter ruber</name>
    <dbReference type="NCBI Taxonomy" id="146919"/>
    <lineage>
        <taxon>Bacteria</taxon>
        <taxon>Pseudomonadati</taxon>
        <taxon>Rhodothermota</taxon>
        <taxon>Rhodothermia</taxon>
        <taxon>Rhodothermales</taxon>
        <taxon>Salinibacteraceae</taxon>
        <taxon>Salinibacter</taxon>
    </lineage>
</organism>
<comment type="caution">
    <text evidence="3">The sequence shown here is derived from an EMBL/GenBank/DDBJ whole genome shotgun (WGS) entry which is preliminary data.</text>
</comment>
<dbReference type="Pfam" id="PF03372">
    <property type="entry name" value="Exo_endo_phos"/>
    <property type="match status" value="1"/>
</dbReference>
<keyword evidence="3" id="KW-0540">Nuclease</keyword>
<dbReference type="PANTHER" id="PTHR41349:SF1">
    <property type="entry name" value="PROTEIN CBG08683"/>
    <property type="match status" value="1"/>
</dbReference>
<evidence type="ECO:0000259" key="2">
    <source>
        <dbReference type="Pfam" id="PF03372"/>
    </source>
</evidence>
<feature type="domain" description="Endonuclease/exonuclease/phosphatase" evidence="2">
    <location>
        <begin position="48"/>
        <end position="301"/>
    </location>
</feature>
<gene>
    <name evidence="3" type="ORF">GGP61_002213</name>
</gene>
<keyword evidence="3" id="KW-0378">Hydrolase</keyword>
<protein>
    <submittedName>
        <fullName evidence="3">Endonuclease/exonuclease/phosphatase family metal-dependent hydrolase</fullName>
    </submittedName>
</protein>
<dbReference type="Gene3D" id="3.60.10.10">
    <property type="entry name" value="Endonuclease/exonuclease/phosphatase"/>
    <property type="match status" value="1"/>
</dbReference>
<accession>A0A9X2Q8I2</accession>
<dbReference type="InterPro" id="IPR005135">
    <property type="entry name" value="Endo/exonuclease/phosphatase"/>
</dbReference>
<dbReference type="GO" id="GO:0016787">
    <property type="term" value="F:hydrolase activity"/>
    <property type="evidence" value="ECO:0007669"/>
    <property type="project" value="UniProtKB-KW"/>
</dbReference>
<evidence type="ECO:0000313" key="3">
    <source>
        <dbReference type="EMBL" id="MCS3710600.1"/>
    </source>
</evidence>